<sequence>MTTGHRVVAAGLLAVGLAGCSSMGMDRDDLVATPDACGPKRFDVYFAENEAGLTDAARTAIASTTTQLQGCEIRSVRVLGLADATGAAAANQTLSERRALAVVEALAAQGWPAPAFEVGAAGDAGAITPGGVEEPLRRRAEVLVTATPR</sequence>
<dbReference type="PRINTS" id="PR01021">
    <property type="entry name" value="OMPADOMAIN"/>
</dbReference>
<dbReference type="Gene3D" id="3.30.1330.60">
    <property type="entry name" value="OmpA-like domain"/>
    <property type="match status" value="1"/>
</dbReference>
<evidence type="ECO:0000256" key="3">
    <source>
        <dbReference type="PROSITE-ProRule" id="PRU00473"/>
    </source>
</evidence>
<evidence type="ECO:0000256" key="1">
    <source>
        <dbReference type="ARBA" id="ARBA00004370"/>
    </source>
</evidence>
<dbReference type="Proteomes" id="UP000215595">
    <property type="component" value="Unassembled WGS sequence"/>
</dbReference>
<keyword evidence="5" id="KW-0966">Cell projection</keyword>
<keyword evidence="5" id="KW-0282">Flagellum</keyword>
<accession>A0A258FSP2</accession>
<comment type="caution">
    <text evidence="5">The sequence shown here is derived from an EMBL/GenBank/DDBJ whole genome shotgun (WGS) entry which is preliminary data.</text>
</comment>
<evidence type="ECO:0000313" key="5">
    <source>
        <dbReference type="EMBL" id="OYX34772.1"/>
    </source>
</evidence>
<evidence type="ECO:0000313" key="6">
    <source>
        <dbReference type="Proteomes" id="UP000215595"/>
    </source>
</evidence>
<dbReference type="PROSITE" id="PS51257">
    <property type="entry name" value="PROKAR_LIPOPROTEIN"/>
    <property type="match status" value="1"/>
</dbReference>
<reference evidence="5 6" key="1">
    <citation type="submission" date="2017-03" db="EMBL/GenBank/DDBJ databases">
        <title>Lifting the veil on microbial sulfur biogeochemistry in mining wastewaters.</title>
        <authorList>
            <person name="Kantor R.S."/>
            <person name="Colenbrander Nelson T."/>
            <person name="Marshall S."/>
            <person name="Bennett D."/>
            <person name="Apte S."/>
            <person name="Camacho D."/>
            <person name="Thomas B.C."/>
            <person name="Warren L.A."/>
            <person name="Banfield J.F."/>
        </authorList>
    </citation>
    <scope>NUCLEOTIDE SEQUENCE [LARGE SCALE GENOMIC DNA]</scope>
    <source>
        <strain evidence="5">32-69-9</strain>
    </source>
</reference>
<evidence type="ECO:0000259" key="4">
    <source>
        <dbReference type="PROSITE" id="PS51123"/>
    </source>
</evidence>
<dbReference type="SUPFAM" id="SSF103088">
    <property type="entry name" value="OmpA-like"/>
    <property type="match status" value="1"/>
</dbReference>
<dbReference type="PROSITE" id="PS51123">
    <property type="entry name" value="OMPA_2"/>
    <property type="match status" value="1"/>
</dbReference>
<protein>
    <submittedName>
        <fullName evidence="5">Flagellar motor protein MotB</fullName>
    </submittedName>
</protein>
<dbReference type="Pfam" id="PF00691">
    <property type="entry name" value="OmpA"/>
    <property type="match status" value="1"/>
</dbReference>
<name>A0A258FSP2_9CAUL</name>
<comment type="subcellular location">
    <subcellularLocation>
        <location evidence="1">Membrane</location>
    </subcellularLocation>
</comment>
<dbReference type="InterPro" id="IPR006665">
    <property type="entry name" value="OmpA-like"/>
</dbReference>
<dbReference type="AlphaFoldDB" id="A0A258FSP2"/>
<organism evidence="5 6">
    <name type="scientific">Brevundimonas subvibrioides</name>
    <dbReference type="NCBI Taxonomy" id="74313"/>
    <lineage>
        <taxon>Bacteria</taxon>
        <taxon>Pseudomonadati</taxon>
        <taxon>Pseudomonadota</taxon>
        <taxon>Alphaproteobacteria</taxon>
        <taxon>Caulobacterales</taxon>
        <taxon>Caulobacteraceae</taxon>
        <taxon>Brevundimonas</taxon>
    </lineage>
</organism>
<gene>
    <name evidence="5" type="ORF">B7Z01_04315</name>
</gene>
<dbReference type="GO" id="GO:0016020">
    <property type="term" value="C:membrane"/>
    <property type="evidence" value="ECO:0007669"/>
    <property type="project" value="UniProtKB-SubCell"/>
</dbReference>
<proteinExistence type="predicted"/>
<keyword evidence="2 3" id="KW-0472">Membrane</keyword>
<dbReference type="EMBL" id="NCEB01000007">
    <property type="protein sequence ID" value="OYX34772.1"/>
    <property type="molecule type" value="Genomic_DNA"/>
</dbReference>
<dbReference type="InterPro" id="IPR036737">
    <property type="entry name" value="OmpA-like_sf"/>
</dbReference>
<evidence type="ECO:0000256" key="2">
    <source>
        <dbReference type="ARBA" id="ARBA00023136"/>
    </source>
</evidence>
<dbReference type="InterPro" id="IPR006664">
    <property type="entry name" value="OMP_bac"/>
</dbReference>
<keyword evidence="5" id="KW-0969">Cilium</keyword>
<feature type="domain" description="OmpA-like" evidence="4">
    <location>
        <begin position="33"/>
        <end position="148"/>
    </location>
</feature>